<dbReference type="STRING" id="54914.AV540_16775"/>
<evidence type="ECO:0000313" key="1">
    <source>
        <dbReference type="EMBL" id="GEB35138.1"/>
    </source>
</evidence>
<organism evidence="1 2">
    <name type="scientific">Brevibacillus parabrevis</name>
    <dbReference type="NCBI Taxonomy" id="54914"/>
    <lineage>
        <taxon>Bacteria</taxon>
        <taxon>Bacillati</taxon>
        <taxon>Bacillota</taxon>
        <taxon>Bacilli</taxon>
        <taxon>Bacillales</taxon>
        <taxon>Paenibacillaceae</taxon>
        <taxon>Brevibacillus</taxon>
    </lineage>
</organism>
<dbReference type="CDD" id="cd07067">
    <property type="entry name" value="HP_PGM_like"/>
    <property type="match status" value="1"/>
</dbReference>
<dbReference type="InterPro" id="IPR050275">
    <property type="entry name" value="PGM_Phosphatase"/>
</dbReference>
<dbReference type="AlphaFoldDB" id="A0A4Y3PUN4"/>
<dbReference type="GO" id="GO:0005737">
    <property type="term" value="C:cytoplasm"/>
    <property type="evidence" value="ECO:0007669"/>
    <property type="project" value="TreeGrafter"/>
</dbReference>
<dbReference type="RefSeq" id="WP_122966097.1">
    <property type="nucleotide sequence ID" value="NZ_BJMH01000034.1"/>
</dbReference>
<accession>A0A4Y3PUN4</accession>
<comment type="caution">
    <text evidence="1">The sequence shown here is derived from an EMBL/GenBank/DDBJ whole genome shotgun (WGS) entry which is preliminary data.</text>
</comment>
<protein>
    <submittedName>
        <fullName evidence="1">Phosphoglycerate mutase</fullName>
    </submittedName>
</protein>
<dbReference type="EMBL" id="BJMH01000034">
    <property type="protein sequence ID" value="GEB35138.1"/>
    <property type="molecule type" value="Genomic_DNA"/>
</dbReference>
<name>A0A4Y3PUN4_BREPA</name>
<dbReference type="SUPFAM" id="SSF53254">
    <property type="entry name" value="Phosphoglycerate mutase-like"/>
    <property type="match status" value="1"/>
</dbReference>
<sequence length="180" mass="20707">MKQIFLVRHCQATGQEPEAALTERGAAQAEQLASFFAAYPIDRIISSPYRRALATIEPFARKQGIPIETDERLEERVLSSVPRPDWYERLRDTFADLSLKLEGGESSQEAMDRACAVIHELLQSESDQTFVLVTHGCLLALVLKAFDERIGFSDWEQLRNPDVFRLTQRREKWQLTRIEL</sequence>
<dbReference type="PANTHER" id="PTHR48100">
    <property type="entry name" value="BROAD-SPECIFICITY PHOSPHATASE YOR283W-RELATED"/>
    <property type="match status" value="1"/>
</dbReference>
<dbReference type="GO" id="GO:0016791">
    <property type="term" value="F:phosphatase activity"/>
    <property type="evidence" value="ECO:0007669"/>
    <property type="project" value="TreeGrafter"/>
</dbReference>
<dbReference type="Gene3D" id="3.40.50.1240">
    <property type="entry name" value="Phosphoglycerate mutase-like"/>
    <property type="match status" value="1"/>
</dbReference>
<dbReference type="Proteomes" id="UP000316882">
    <property type="component" value="Unassembled WGS sequence"/>
</dbReference>
<reference evidence="1 2" key="1">
    <citation type="submission" date="2019-06" db="EMBL/GenBank/DDBJ databases">
        <title>Whole genome shotgun sequence of Brevibacillus parabrevis NBRC 12334.</title>
        <authorList>
            <person name="Hosoyama A."/>
            <person name="Uohara A."/>
            <person name="Ohji S."/>
            <person name="Ichikawa N."/>
        </authorList>
    </citation>
    <scope>NUCLEOTIDE SEQUENCE [LARGE SCALE GENOMIC DNA]</scope>
    <source>
        <strain evidence="1 2">NBRC 12334</strain>
    </source>
</reference>
<dbReference type="InterPro" id="IPR029033">
    <property type="entry name" value="His_PPase_superfam"/>
</dbReference>
<gene>
    <name evidence="1" type="primary">gpm</name>
    <name evidence="1" type="ORF">BPA01_47180</name>
</gene>
<dbReference type="Pfam" id="PF00300">
    <property type="entry name" value="His_Phos_1"/>
    <property type="match status" value="1"/>
</dbReference>
<dbReference type="PANTHER" id="PTHR48100:SF1">
    <property type="entry name" value="HISTIDINE PHOSPHATASE FAMILY PROTEIN-RELATED"/>
    <property type="match status" value="1"/>
</dbReference>
<evidence type="ECO:0000313" key="2">
    <source>
        <dbReference type="Proteomes" id="UP000316882"/>
    </source>
</evidence>
<keyword evidence="2" id="KW-1185">Reference proteome</keyword>
<dbReference type="SMART" id="SM00855">
    <property type="entry name" value="PGAM"/>
    <property type="match status" value="1"/>
</dbReference>
<dbReference type="InterPro" id="IPR013078">
    <property type="entry name" value="His_Pase_superF_clade-1"/>
</dbReference>
<proteinExistence type="predicted"/>